<organism evidence="2 3">
    <name type="scientific">Paenibacillus oceani</name>
    <dbReference type="NCBI Taxonomy" id="2772510"/>
    <lineage>
        <taxon>Bacteria</taxon>
        <taxon>Bacillati</taxon>
        <taxon>Bacillota</taxon>
        <taxon>Bacilli</taxon>
        <taxon>Bacillales</taxon>
        <taxon>Paenibacillaceae</taxon>
        <taxon>Paenibacillus</taxon>
    </lineage>
</organism>
<protein>
    <submittedName>
        <fullName evidence="2">Uncharacterized protein</fullName>
    </submittedName>
</protein>
<dbReference type="AlphaFoldDB" id="A0A927GZQ1"/>
<gene>
    <name evidence="2" type="ORF">IDH45_06765</name>
</gene>
<sequence length="127" mass="13290">MNRIYPVDEATCTHFVGMPVCAVLQDGSRHYGVISRISGGKLILNESPEASTEGAKIRSAKGKGGSSGKARASSTVKNSRSESGGDKARLSAFPFAGPYPGAFPFAPFGNRIALDLAAIALLFLLFI</sequence>
<keyword evidence="3" id="KW-1185">Reference proteome</keyword>
<comment type="caution">
    <text evidence="2">The sequence shown here is derived from an EMBL/GenBank/DDBJ whole genome shotgun (WGS) entry which is preliminary data.</text>
</comment>
<feature type="region of interest" description="Disordered" evidence="1">
    <location>
        <begin position="48"/>
        <end position="87"/>
    </location>
</feature>
<evidence type="ECO:0000256" key="1">
    <source>
        <dbReference type="SAM" id="MobiDB-lite"/>
    </source>
</evidence>
<accession>A0A927GZQ1</accession>
<dbReference type="EMBL" id="JACXJA010000006">
    <property type="protein sequence ID" value="MBD2861694.1"/>
    <property type="molecule type" value="Genomic_DNA"/>
</dbReference>
<evidence type="ECO:0000313" key="3">
    <source>
        <dbReference type="Proteomes" id="UP000639396"/>
    </source>
</evidence>
<dbReference type="Proteomes" id="UP000639396">
    <property type="component" value="Unassembled WGS sequence"/>
</dbReference>
<reference evidence="2" key="1">
    <citation type="submission" date="2020-09" db="EMBL/GenBank/DDBJ databases">
        <title>A novel bacterium of genus Paenibacillus, isolated from South China Sea.</title>
        <authorList>
            <person name="Huang H."/>
            <person name="Mo K."/>
            <person name="Hu Y."/>
        </authorList>
    </citation>
    <scope>NUCLEOTIDE SEQUENCE</scope>
    <source>
        <strain evidence="2">IB182363</strain>
    </source>
</reference>
<name>A0A927GZQ1_9BACL</name>
<dbReference type="RefSeq" id="WP_190925907.1">
    <property type="nucleotide sequence ID" value="NZ_JACXJA010000006.1"/>
</dbReference>
<evidence type="ECO:0000313" key="2">
    <source>
        <dbReference type="EMBL" id="MBD2861694.1"/>
    </source>
</evidence>
<proteinExistence type="predicted"/>